<sequence length="145" mass="14596">MSADRAFSLDDPDPVADAGKPKPKPPRPGANGCFDIDTVRQEAAGGGGFYAAVSFGIPYVGDESGPGGDIDWDDLTDEGGDVPVGACGVSIDVGPGGPGSDIFIDVITTSGTVHGITCDRTGAVITSCGTWVQRETPTPGDTLTP</sequence>
<evidence type="ECO:0000313" key="3">
    <source>
        <dbReference type="Proteomes" id="UP000634229"/>
    </source>
</evidence>
<organism evidence="2 3">
    <name type="scientific">Streptomyces coffeae</name>
    <dbReference type="NCBI Taxonomy" id="621382"/>
    <lineage>
        <taxon>Bacteria</taxon>
        <taxon>Bacillati</taxon>
        <taxon>Actinomycetota</taxon>
        <taxon>Actinomycetes</taxon>
        <taxon>Kitasatosporales</taxon>
        <taxon>Streptomycetaceae</taxon>
        <taxon>Streptomyces</taxon>
    </lineage>
</organism>
<feature type="region of interest" description="Disordered" evidence="1">
    <location>
        <begin position="1"/>
        <end position="31"/>
    </location>
</feature>
<dbReference type="Proteomes" id="UP000634229">
    <property type="component" value="Unassembled WGS sequence"/>
</dbReference>
<proteinExistence type="predicted"/>
<comment type="caution">
    <text evidence="2">The sequence shown here is derived from an EMBL/GenBank/DDBJ whole genome shotgun (WGS) entry which is preliminary data.</text>
</comment>
<name>A0ABS1NHA3_9ACTN</name>
<evidence type="ECO:0000313" key="2">
    <source>
        <dbReference type="EMBL" id="MBL1099428.1"/>
    </source>
</evidence>
<protein>
    <submittedName>
        <fullName evidence="2">Uncharacterized protein</fullName>
    </submittedName>
</protein>
<reference evidence="2 3" key="1">
    <citation type="submission" date="2021-01" db="EMBL/GenBank/DDBJ databases">
        <title>WGS of actinomycetes isolated from Thailand.</title>
        <authorList>
            <person name="Thawai C."/>
        </authorList>
    </citation>
    <scope>NUCLEOTIDE SEQUENCE [LARGE SCALE GENOMIC DNA]</scope>
    <source>
        <strain evidence="2 3">CA1R205</strain>
    </source>
</reference>
<keyword evidence="3" id="KW-1185">Reference proteome</keyword>
<evidence type="ECO:0000256" key="1">
    <source>
        <dbReference type="SAM" id="MobiDB-lite"/>
    </source>
</evidence>
<dbReference type="EMBL" id="JAERRF010000013">
    <property type="protein sequence ID" value="MBL1099428.1"/>
    <property type="molecule type" value="Genomic_DNA"/>
</dbReference>
<gene>
    <name evidence="2" type="ORF">JK363_22715</name>
</gene>
<accession>A0ABS1NHA3</accession>
<dbReference type="RefSeq" id="WP_201876843.1">
    <property type="nucleotide sequence ID" value="NZ_JAERRF010000013.1"/>
</dbReference>